<keyword evidence="1 2" id="KW-0560">Oxidoreductase</keyword>
<comment type="cofactor">
    <cofactor evidence="2">
        <name>thiamine diphosphate</name>
        <dbReference type="ChEBI" id="CHEBI:58937"/>
    </cofactor>
</comment>
<comment type="function">
    <text evidence="2">The branched-chain alpha-keto dehydrogenase complex catalyzes the overall conversion of alpha-keto acids to acyl-CoA and CO(2). It contains multiple copies of three enzymatic components: branched-chain alpha-keto acid decarboxylase (E1), lipoamide acyltransferase (E2) and lipoamide dehydrogenase (E3).</text>
</comment>
<evidence type="ECO:0000259" key="3">
    <source>
        <dbReference type="Pfam" id="PF00676"/>
    </source>
</evidence>
<organism evidence="4 5">
    <name type="scientific">Linnemannia gamsii</name>
    <dbReference type="NCBI Taxonomy" id="64522"/>
    <lineage>
        <taxon>Eukaryota</taxon>
        <taxon>Fungi</taxon>
        <taxon>Fungi incertae sedis</taxon>
        <taxon>Mucoromycota</taxon>
        <taxon>Mortierellomycotina</taxon>
        <taxon>Mortierellomycetes</taxon>
        <taxon>Mortierellales</taxon>
        <taxon>Mortierellaceae</taxon>
        <taxon>Linnemannia</taxon>
    </lineage>
</organism>
<dbReference type="Proteomes" id="UP000823405">
    <property type="component" value="Unassembled WGS sequence"/>
</dbReference>
<comment type="caution">
    <text evidence="4">The sequence shown here is derived from an EMBL/GenBank/DDBJ whole genome shotgun (WGS) entry which is preliminary data.</text>
</comment>
<name>A0A9P6QWR9_9FUNG</name>
<dbReference type="EC" id="1.2.4.4" evidence="2"/>
<proteinExistence type="inferred from homology"/>
<dbReference type="Pfam" id="PF00676">
    <property type="entry name" value="E1_dh"/>
    <property type="match status" value="1"/>
</dbReference>
<evidence type="ECO:0000256" key="1">
    <source>
        <dbReference type="ARBA" id="ARBA00023002"/>
    </source>
</evidence>
<dbReference type="AlphaFoldDB" id="A0A9P6QWR9"/>
<dbReference type="InterPro" id="IPR029061">
    <property type="entry name" value="THDP-binding"/>
</dbReference>
<reference evidence="4" key="1">
    <citation type="journal article" date="2020" name="Fungal Divers.">
        <title>Resolving the Mortierellaceae phylogeny through synthesis of multi-gene phylogenetics and phylogenomics.</title>
        <authorList>
            <person name="Vandepol N."/>
            <person name="Liber J."/>
            <person name="Desiro A."/>
            <person name="Na H."/>
            <person name="Kennedy M."/>
            <person name="Barry K."/>
            <person name="Grigoriev I.V."/>
            <person name="Miller A.N."/>
            <person name="O'Donnell K."/>
            <person name="Stajich J.E."/>
            <person name="Bonito G."/>
        </authorList>
    </citation>
    <scope>NUCLEOTIDE SEQUENCE</scope>
    <source>
        <strain evidence="4">NVP60</strain>
    </source>
</reference>
<dbReference type="SUPFAM" id="SSF52518">
    <property type="entry name" value="Thiamin diphosphate-binding fold (THDP-binding)"/>
    <property type="match status" value="1"/>
</dbReference>
<accession>A0A9P6QWR9</accession>
<dbReference type="Gene3D" id="3.40.50.970">
    <property type="match status" value="1"/>
</dbReference>
<feature type="domain" description="Dehydrogenase E1 component" evidence="3">
    <location>
        <begin position="42"/>
        <end position="88"/>
    </location>
</feature>
<dbReference type="InterPro" id="IPR001017">
    <property type="entry name" value="DH_E1"/>
</dbReference>
<dbReference type="EMBL" id="JAAAIN010001441">
    <property type="protein sequence ID" value="KAG0303031.1"/>
    <property type="molecule type" value="Genomic_DNA"/>
</dbReference>
<dbReference type="PANTHER" id="PTHR43380">
    <property type="entry name" value="2-OXOISOVALERATE DEHYDROGENASE SUBUNIT ALPHA, MITOCHONDRIAL"/>
    <property type="match status" value="1"/>
</dbReference>
<dbReference type="InterPro" id="IPR050771">
    <property type="entry name" value="Alpha-ketoacid_DH_E1_comp"/>
</dbReference>
<evidence type="ECO:0000256" key="2">
    <source>
        <dbReference type="RuleBase" id="RU365014"/>
    </source>
</evidence>
<evidence type="ECO:0000313" key="5">
    <source>
        <dbReference type="Proteomes" id="UP000823405"/>
    </source>
</evidence>
<keyword evidence="2" id="KW-0786">Thiamine pyrophosphate</keyword>
<evidence type="ECO:0000313" key="4">
    <source>
        <dbReference type="EMBL" id="KAG0303031.1"/>
    </source>
</evidence>
<keyword evidence="5" id="KW-1185">Reference proteome</keyword>
<dbReference type="OrthoDB" id="3845at2759"/>
<sequence length="89" mass="9901">MLTLNAMDLILYEAQRQGRISFYMTNWIHFGPVHEPVLLERHGSGQGCQMPVHYGSKALRFQTISSPLATQLPLASGAAYAIKRSGKKN</sequence>
<comment type="catalytic activity">
    <reaction evidence="2">
        <text>N(6)-[(R)-lipoyl]-L-lysyl-[protein] + 3-methyl-2-oxobutanoate + H(+) = N(6)-[(R)-S(8)-2-methylpropanoyldihydrolipoyl]-L-lysyl-[protein] + CO2</text>
        <dbReference type="Rhea" id="RHEA:13457"/>
        <dbReference type="Rhea" id="RHEA-COMP:10474"/>
        <dbReference type="Rhea" id="RHEA-COMP:10497"/>
        <dbReference type="ChEBI" id="CHEBI:11851"/>
        <dbReference type="ChEBI" id="CHEBI:15378"/>
        <dbReference type="ChEBI" id="CHEBI:16526"/>
        <dbReference type="ChEBI" id="CHEBI:83099"/>
        <dbReference type="ChEBI" id="CHEBI:83142"/>
        <dbReference type="EC" id="1.2.4.4"/>
    </reaction>
</comment>
<comment type="similarity">
    <text evidence="2">Belongs to the BCKDHA family.</text>
</comment>
<dbReference type="GO" id="GO:0009083">
    <property type="term" value="P:branched-chain amino acid catabolic process"/>
    <property type="evidence" value="ECO:0007669"/>
    <property type="project" value="TreeGrafter"/>
</dbReference>
<protein>
    <recommendedName>
        <fullName evidence="2">2-oxoisovalerate dehydrogenase subunit alpha</fullName>
        <ecNumber evidence="2">1.2.4.4</ecNumber>
    </recommendedName>
    <alternativeName>
        <fullName evidence="2">Branched-chain alpha-keto acid dehydrogenase E1 component alpha chain</fullName>
    </alternativeName>
</protein>
<dbReference type="GO" id="GO:0003863">
    <property type="term" value="F:branched-chain 2-oxo acid dehydrogenase activity"/>
    <property type="evidence" value="ECO:0007669"/>
    <property type="project" value="UniProtKB-EC"/>
</dbReference>
<gene>
    <name evidence="4" type="ORF">BGZ97_002068</name>
</gene>
<dbReference type="PANTHER" id="PTHR43380:SF1">
    <property type="entry name" value="2-OXOISOVALERATE DEHYDROGENASE SUBUNIT ALPHA, MITOCHONDRIAL"/>
    <property type="match status" value="1"/>
</dbReference>